<evidence type="ECO:0000313" key="2">
    <source>
        <dbReference type="Proteomes" id="UP000320672"/>
    </source>
</evidence>
<evidence type="ECO:0000313" key="1">
    <source>
        <dbReference type="EMBL" id="QDS96378.1"/>
    </source>
</evidence>
<dbReference type="KEGG" id="rml:FF011L_51860"/>
<proteinExistence type="predicted"/>
<dbReference type="Proteomes" id="UP000320672">
    <property type="component" value="Chromosome"/>
</dbReference>
<name>A0A517MNB3_9BACT</name>
<dbReference type="AlphaFoldDB" id="A0A517MNB3"/>
<dbReference type="EMBL" id="CP036262">
    <property type="protein sequence ID" value="QDS96378.1"/>
    <property type="molecule type" value="Genomic_DNA"/>
</dbReference>
<sequence>MSSNVDLSNISQDKLGVGSWELGVGSWELGVGSWELGVGSGEWGVGSGEWGVGSGEWGEVFFSLREGMSLKATSVSLAKGDRQKSGSPRP</sequence>
<protein>
    <submittedName>
        <fullName evidence="1">Uncharacterized protein</fullName>
    </submittedName>
</protein>
<gene>
    <name evidence="1" type="ORF">FF011L_51860</name>
</gene>
<accession>A0A517MNB3</accession>
<reference evidence="1 2" key="1">
    <citation type="submission" date="2019-02" db="EMBL/GenBank/DDBJ databases">
        <title>Deep-cultivation of Planctomycetes and their phenomic and genomic characterization uncovers novel biology.</title>
        <authorList>
            <person name="Wiegand S."/>
            <person name="Jogler M."/>
            <person name="Boedeker C."/>
            <person name="Pinto D."/>
            <person name="Vollmers J."/>
            <person name="Rivas-Marin E."/>
            <person name="Kohn T."/>
            <person name="Peeters S.H."/>
            <person name="Heuer A."/>
            <person name="Rast P."/>
            <person name="Oberbeckmann S."/>
            <person name="Bunk B."/>
            <person name="Jeske O."/>
            <person name="Meyerdierks A."/>
            <person name="Storesund J.E."/>
            <person name="Kallscheuer N."/>
            <person name="Luecker S."/>
            <person name="Lage O.M."/>
            <person name="Pohl T."/>
            <person name="Merkel B.J."/>
            <person name="Hornburger P."/>
            <person name="Mueller R.-W."/>
            <person name="Bruemmer F."/>
            <person name="Labrenz M."/>
            <person name="Spormann A.M."/>
            <person name="Op den Camp H."/>
            <person name="Overmann J."/>
            <person name="Amann R."/>
            <person name="Jetten M.S.M."/>
            <person name="Mascher T."/>
            <person name="Medema M.H."/>
            <person name="Devos D.P."/>
            <person name="Kaster A.-K."/>
            <person name="Ovreas L."/>
            <person name="Rohde M."/>
            <person name="Galperin M.Y."/>
            <person name="Jogler C."/>
        </authorList>
    </citation>
    <scope>NUCLEOTIDE SEQUENCE [LARGE SCALE GENOMIC DNA]</scope>
    <source>
        <strain evidence="1 2">FF011L</strain>
    </source>
</reference>
<organism evidence="1 2">
    <name type="scientific">Roseimaritima multifibrata</name>
    <dbReference type="NCBI Taxonomy" id="1930274"/>
    <lineage>
        <taxon>Bacteria</taxon>
        <taxon>Pseudomonadati</taxon>
        <taxon>Planctomycetota</taxon>
        <taxon>Planctomycetia</taxon>
        <taxon>Pirellulales</taxon>
        <taxon>Pirellulaceae</taxon>
        <taxon>Roseimaritima</taxon>
    </lineage>
</organism>
<keyword evidence="2" id="KW-1185">Reference proteome</keyword>